<dbReference type="HAMAP" id="MF_00528">
    <property type="entry name" value="Maf"/>
    <property type="match status" value="1"/>
</dbReference>
<comment type="function">
    <text evidence="7">Nucleoside triphosphate pyrophosphatase that hydrolyzes 7-methyl-GTP (m(7)GTP). May have a dual role in cell division arrest and in preventing the incorporation of modified nucleotides into cellular nucleic acids.</text>
</comment>
<name>A0A1I0AX73_9GAMM</name>
<dbReference type="CDD" id="cd00555">
    <property type="entry name" value="Maf"/>
    <property type="match status" value="1"/>
</dbReference>
<dbReference type="GO" id="GO:0005737">
    <property type="term" value="C:cytoplasm"/>
    <property type="evidence" value="ECO:0007669"/>
    <property type="project" value="UniProtKB-SubCell"/>
</dbReference>
<feature type="site" description="Important for substrate specificity" evidence="9">
    <location>
        <position position="74"/>
    </location>
</feature>
<comment type="subcellular location">
    <subcellularLocation>
        <location evidence="2 9">Cytoplasm</location>
    </subcellularLocation>
</comment>
<dbReference type="AlphaFoldDB" id="A0A1I0AX73"/>
<accession>A0A1I0AX73</accession>
<dbReference type="SUPFAM" id="SSF52972">
    <property type="entry name" value="ITPase-like"/>
    <property type="match status" value="1"/>
</dbReference>
<keyword evidence="4 9" id="KW-0378">Hydrolase</keyword>
<dbReference type="RefSeq" id="WP_281247009.1">
    <property type="nucleotide sequence ID" value="NZ_FOHZ01000003.1"/>
</dbReference>
<evidence type="ECO:0000256" key="6">
    <source>
        <dbReference type="ARBA" id="ARBA00050213"/>
    </source>
</evidence>
<dbReference type="EMBL" id="FOHZ01000003">
    <property type="protein sequence ID" value="SES99045.1"/>
    <property type="molecule type" value="Genomic_DNA"/>
</dbReference>
<comment type="similarity">
    <text evidence="9">Belongs to the Maf family. YhdE subfamily.</text>
</comment>
<dbReference type="GO" id="GO:0036218">
    <property type="term" value="F:dTTP diphosphatase activity"/>
    <property type="evidence" value="ECO:0007669"/>
    <property type="project" value="RHEA"/>
</dbReference>
<dbReference type="STRING" id="430453.SAMN04487962_103143"/>
<reference evidence="11" key="1">
    <citation type="submission" date="2016-10" db="EMBL/GenBank/DDBJ databases">
        <authorList>
            <person name="Varghese N."/>
            <person name="Submissions S."/>
        </authorList>
    </citation>
    <scope>NUCLEOTIDE SEQUENCE [LARGE SCALE GENOMIC DNA]</scope>
    <source>
        <strain evidence="11">CGMCC 1.6489</strain>
    </source>
</reference>
<dbReference type="NCBIfam" id="TIGR00172">
    <property type="entry name" value="maf"/>
    <property type="match status" value="1"/>
</dbReference>
<evidence type="ECO:0000256" key="1">
    <source>
        <dbReference type="ARBA" id="ARBA00001968"/>
    </source>
</evidence>
<dbReference type="Pfam" id="PF02545">
    <property type="entry name" value="Maf"/>
    <property type="match status" value="1"/>
</dbReference>
<dbReference type="GO" id="GO:0009117">
    <property type="term" value="P:nucleotide metabolic process"/>
    <property type="evidence" value="ECO:0007669"/>
    <property type="project" value="UniProtKB-KW"/>
</dbReference>
<dbReference type="Gene3D" id="3.90.950.10">
    <property type="match status" value="1"/>
</dbReference>
<evidence type="ECO:0000256" key="8">
    <source>
        <dbReference type="ARBA" id="ARBA00060749"/>
    </source>
</evidence>
<evidence type="ECO:0000256" key="5">
    <source>
        <dbReference type="ARBA" id="ARBA00023080"/>
    </source>
</evidence>
<proteinExistence type="inferred from homology"/>
<dbReference type="InterPro" id="IPR003697">
    <property type="entry name" value="Maf-like"/>
</dbReference>
<feature type="site" description="Important for substrate specificity" evidence="9">
    <location>
        <position position="156"/>
    </location>
</feature>
<keyword evidence="11" id="KW-1185">Reference proteome</keyword>
<evidence type="ECO:0000256" key="9">
    <source>
        <dbReference type="HAMAP-Rule" id="MF_00528"/>
    </source>
</evidence>
<dbReference type="PANTHER" id="PTHR43213">
    <property type="entry name" value="BIFUNCTIONAL DTTP/UTP PYROPHOSPHATASE/METHYLTRANSFERASE PROTEIN-RELATED"/>
    <property type="match status" value="1"/>
</dbReference>
<comment type="catalytic activity">
    <reaction evidence="9">
        <text>dTTP + H2O = dTMP + diphosphate + H(+)</text>
        <dbReference type="Rhea" id="RHEA:28534"/>
        <dbReference type="ChEBI" id="CHEBI:15377"/>
        <dbReference type="ChEBI" id="CHEBI:15378"/>
        <dbReference type="ChEBI" id="CHEBI:33019"/>
        <dbReference type="ChEBI" id="CHEBI:37568"/>
        <dbReference type="ChEBI" id="CHEBI:63528"/>
        <dbReference type="EC" id="3.6.1.9"/>
    </reaction>
</comment>
<dbReference type="FunFam" id="3.90.950.10:FF:000005">
    <property type="entry name" value="7-methyl-GTP pyrophosphatase"/>
    <property type="match status" value="1"/>
</dbReference>
<evidence type="ECO:0000313" key="10">
    <source>
        <dbReference type="EMBL" id="SES99045.1"/>
    </source>
</evidence>
<feature type="site" description="Important for substrate specificity" evidence="9">
    <location>
        <position position="14"/>
    </location>
</feature>
<protein>
    <recommendedName>
        <fullName evidence="9">dTTP/UTP pyrophosphatase</fullName>
        <shortName evidence="9">dTTPase/UTPase</shortName>
        <ecNumber evidence="9">3.6.1.9</ecNumber>
    </recommendedName>
    <alternativeName>
        <fullName evidence="9">Nucleoside triphosphate pyrophosphatase</fullName>
    </alternativeName>
    <alternativeName>
        <fullName evidence="9">Nucleotide pyrophosphatase</fullName>
        <shortName evidence="9">Nucleotide PPase</shortName>
    </alternativeName>
</protein>
<keyword evidence="5 9" id="KW-0546">Nucleotide metabolism</keyword>
<dbReference type="PANTHER" id="PTHR43213:SF5">
    <property type="entry name" value="BIFUNCTIONAL DTTP_UTP PYROPHOSPHATASE_METHYLTRANSFERASE PROTEIN-RELATED"/>
    <property type="match status" value="1"/>
</dbReference>
<comment type="catalytic activity">
    <reaction evidence="6">
        <text>N(7)-methyl-GTP + H2O = N(7)-methyl-GMP + diphosphate + H(+)</text>
        <dbReference type="Rhea" id="RHEA:58744"/>
        <dbReference type="ChEBI" id="CHEBI:15377"/>
        <dbReference type="ChEBI" id="CHEBI:15378"/>
        <dbReference type="ChEBI" id="CHEBI:33019"/>
        <dbReference type="ChEBI" id="CHEBI:58285"/>
        <dbReference type="ChEBI" id="CHEBI:87133"/>
    </reaction>
</comment>
<dbReference type="InterPro" id="IPR029001">
    <property type="entry name" value="ITPase-like_fam"/>
</dbReference>
<organism evidence="10 11">
    <name type="scientific">Marinobacter segnicrescens</name>
    <dbReference type="NCBI Taxonomy" id="430453"/>
    <lineage>
        <taxon>Bacteria</taxon>
        <taxon>Pseudomonadati</taxon>
        <taxon>Pseudomonadota</taxon>
        <taxon>Gammaproteobacteria</taxon>
        <taxon>Pseudomonadales</taxon>
        <taxon>Marinobacteraceae</taxon>
        <taxon>Marinobacter</taxon>
    </lineage>
</organism>
<sequence>MMKHSVILASASPRRADLLRQLGLSFDTQPVAIDETPRPGEEPEAYVQRLAREKALAGYQQAGQAEALVIGSDTTVVLEHWILGKPVDREEAKSMLQALSGRTHQVMTGVALTTSDGTKVSVSTTDVEFRSLDEREIDAYCDTGEPMDKAGAYGIQGRGGAFVASIKGSYSAVVGLPLDVTAGLLTGAGLPVWHYWTSNNGE</sequence>
<evidence type="ECO:0000256" key="2">
    <source>
        <dbReference type="ARBA" id="ARBA00004496"/>
    </source>
</evidence>
<dbReference type="Proteomes" id="UP000198762">
    <property type="component" value="Unassembled WGS sequence"/>
</dbReference>
<comment type="similarity">
    <text evidence="8">Belongs to the Maf family. YceF subfamily.</text>
</comment>
<evidence type="ECO:0000256" key="7">
    <source>
        <dbReference type="ARBA" id="ARBA00053369"/>
    </source>
</evidence>
<dbReference type="PIRSF" id="PIRSF006305">
    <property type="entry name" value="Maf"/>
    <property type="match status" value="1"/>
</dbReference>
<comment type="cofactor">
    <cofactor evidence="1 9">
        <name>a divalent metal cation</name>
        <dbReference type="ChEBI" id="CHEBI:60240"/>
    </cofactor>
</comment>
<comment type="function">
    <text evidence="9">Nucleoside triphosphate pyrophosphatase that hydrolyzes dTTP and UTP. May have a dual role in cell division arrest and in preventing the incorporation of modified nucleotides into cellular nucleic acids.</text>
</comment>
<comment type="catalytic activity">
    <reaction evidence="9">
        <text>UTP + H2O = UMP + diphosphate + H(+)</text>
        <dbReference type="Rhea" id="RHEA:29395"/>
        <dbReference type="ChEBI" id="CHEBI:15377"/>
        <dbReference type="ChEBI" id="CHEBI:15378"/>
        <dbReference type="ChEBI" id="CHEBI:33019"/>
        <dbReference type="ChEBI" id="CHEBI:46398"/>
        <dbReference type="ChEBI" id="CHEBI:57865"/>
        <dbReference type="EC" id="3.6.1.9"/>
    </reaction>
</comment>
<dbReference type="EC" id="3.6.1.9" evidence="9"/>
<keyword evidence="3 9" id="KW-0963">Cytoplasm</keyword>
<evidence type="ECO:0000313" key="11">
    <source>
        <dbReference type="Proteomes" id="UP000198762"/>
    </source>
</evidence>
<gene>
    <name evidence="10" type="ORF">SAMN04487962_103143</name>
</gene>
<evidence type="ECO:0000256" key="3">
    <source>
        <dbReference type="ARBA" id="ARBA00022490"/>
    </source>
</evidence>
<feature type="active site" description="Proton acceptor" evidence="9">
    <location>
        <position position="73"/>
    </location>
</feature>
<evidence type="ECO:0000256" key="4">
    <source>
        <dbReference type="ARBA" id="ARBA00022801"/>
    </source>
</evidence>
<dbReference type="GO" id="GO:0036221">
    <property type="term" value="F:UTP diphosphatase activity"/>
    <property type="evidence" value="ECO:0007669"/>
    <property type="project" value="RHEA"/>
</dbReference>
<comment type="caution">
    <text evidence="9">Lacks conserved residue(s) required for the propagation of feature annotation.</text>
</comment>